<name>A0A6G0Y459_APHCR</name>
<reference evidence="1 2" key="1">
    <citation type="submission" date="2019-08" db="EMBL/GenBank/DDBJ databases">
        <title>Whole genome of Aphis craccivora.</title>
        <authorList>
            <person name="Voronova N.V."/>
            <person name="Shulinski R.S."/>
            <person name="Bandarenka Y.V."/>
            <person name="Zhorov D.G."/>
            <person name="Warner D."/>
        </authorList>
    </citation>
    <scope>NUCLEOTIDE SEQUENCE [LARGE SCALE GENOMIC DNA]</scope>
    <source>
        <strain evidence="1">180601</strain>
        <tissue evidence="1">Whole Body</tissue>
    </source>
</reference>
<feature type="non-terminal residue" evidence="1">
    <location>
        <position position="72"/>
    </location>
</feature>
<gene>
    <name evidence="1" type="ORF">FWK35_00028335</name>
</gene>
<dbReference type="Proteomes" id="UP000478052">
    <property type="component" value="Unassembled WGS sequence"/>
</dbReference>
<evidence type="ECO:0000313" key="1">
    <source>
        <dbReference type="EMBL" id="KAF0748915.1"/>
    </source>
</evidence>
<proteinExistence type="predicted"/>
<evidence type="ECO:0000313" key="2">
    <source>
        <dbReference type="Proteomes" id="UP000478052"/>
    </source>
</evidence>
<keyword evidence="2" id="KW-1185">Reference proteome</keyword>
<comment type="caution">
    <text evidence="1">The sequence shown here is derived from an EMBL/GenBank/DDBJ whole genome shotgun (WGS) entry which is preliminary data.</text>
</comment>
<dbReference type="AlphaFoldDB" id="A0A6G0Y459"/>
<organism evidence="1 2">
    <name type="scientific">Aphis craccivora</name>
    <name type="common">Cowpea aphid</name>
    <dbReference type="NCBI Taxonomy" id="307492"/>
    <lineage>
        <taxon>Eukaryota</taxon>
        <taxon>Metazoa</taxon>
        <taxon>Ecdysozoa</taxon>
        <taxon>Arthropoda</taxon>
        <taxon>Hexapoda</taxon>
        <taxon>Insecta</taxon>
        <taxon>Pterygota</taxon>
        <taxon>Neoptera</taxon>
        <taxon>Paraneoptera</taxon>
        <taxon>Hemiptera</taxon>
        <taxon>Sternorrhyncha</taxon>
        <taxon>Aphidomorpha</taxon>
        <taxon>Aphidoidea</taxon>
        <taxon>Aphididae</taxon>
        <taxon>Aphidini</taxon>
        <taxon>Aphis</taxon>
        <taxon>Aphis</taxon>
    </lineage>
</organism>
<sequence>MNTDKSFLSELLFVYNVTSQIAFNKKMNAEQYYNAKTEIKFFVEQIKRFSIIRLEGLTTLTCFERIRAMFRF</sequence>
<dbReference type="EMBL" id="VUJU01006299">
    <property type="protein sequence ID" value="KAF0748915.1"/>
    <property type="molecule type" value="Genomic_DNA"/>
</dbReference>
<protein>
    <submittedName>
        <fullName evidence="1">Retrovirus-related Pol polyprotein</fullName>
    </submittedName>
</protein>
<accession>A0A6G0Y459</accession>